<evidence type="ECO:0000313" key="1">
    <source>
        <dbReference type="EMBL" id="MDY3558732.1"/>
    </source>
</evidence>
<comment type="caution">
    <text evidence="1">The sequence shown here is derived from an EMBL/GenBank/DDBJ whole genome shotgun (WGS) entry which is preliminary data.</text>
</comment>
<protein>
    <submittedName>
        <fullName evidence="1">Uncharacterized protein</fullName>
    </submittedName>
</protein>
<sequence length="97" mass="10793">MPRLFPLMLTFTCGLAVGLLARNRPARPAPELPPIDFAEPVTVRRMTPDSAEVIKLSPYAVLVDGKNRPLGPVPPELWLITFDRGRMQIACALEERN</sequence>
<proteinExistence type="predicted"/>
<reference evidence="2" key="1">
    <citation type="journal article" date="2023" name="Mar. Drugs">
        <title>Gemmata algarum, a Novel Planctomycete Isolated from an Algal Mat, Displays Antimicrobial Activity.</title>
        <authorList>
            <person name="Kumar G."/>
            <person name="Kallscheuer N."/>
            <person name="Kashif M."/>
            <person name="Ahamad S."/>
            <person name="Jagadeeshwari U."/>
            <person name="Pannikurungottu S."/>
            <person name="Haufschild T."/>
            <person name="Kabuu M."/>
            <person name="Sasikala C."/>
            <person name="Jogler C."/>
            <person name="Ramana C."/>
        </authorList>
    </citation>
    <scope>NUCLEOTIDE SEQUENCE [LARGE SCALE GENOMIC DNA]</scope>
    <source>
        <strain evidence="2">JC673</strain>
    </source>
</reference>
<keyword evidence="2" id="KW-1185">Reference proteome</keyword>
<organism evidence="1 2">
    <name type="scientific">Gemmata algarum</name>
    <dbReference type="NCBI Taxonomy" id="2975278"/>
    <lineage>
        <taxon>Bacteria</taxon>
        <taxon>Pseudomonadati</taxon>
        <taxon>Planctomycetota</taxon>
        <taxon>Planctomycetia</taxon>
        <taxon>Gemmatales</taxon>
        <taxon>Gemmataceae</taxon>
        <taxon>Gemmata</taxon>
    </lineage>
</organism>
<dbReference type="EMBL" id="JAXBLV010000054">
    <property type="protein sequence ID" value="MDY3558732.1"/>
    <property type="molecule type" value="Genomic_DNA"/>
</dbReference>
<accession>A0ABU5EVQ7</accession>
<dbReference type="Proteomes" id="UP001272242">
    <property type="component" value="Unassembled WGS sequence"/>
</dbReference>
<evidence type="ECO:0000313" key="2">
    <source>
        <dbReference type="Proteomes" id="UP001272242"/>
    </source>
</evidence>
<gene>
    <name evidence="1" type="ORF">R5W23_005889</name>
</gene>
<name>A0ABU5EVQ7_9BACT</name>
<dbReference type="RefSeq" id="WP_261190506.1">
    <property type="nucleotide sequence ID" value="NZ_JAXBLV010000054.1"/>
</dbReference>